<dbReference type="InParanoid" id="A0A059B3G0"/>
<evidence type="ECO:0000313" key="2">
    <source>
        <dbReference type="EMBL" id="KCW60411.1"/>
    </source>
</evidence>
<gene>
    <name evidence="2" type="ORF">EUGRSUZ_H03130</name>
</gene>
<evidence type="ECO:0000256" key="1">
    <source>
        <dbReference type="SAM" id="MobiDB-lite"/>
    </source>
</evidence>
<dbReference type="EMBL" id="KK198760">
    <property type="protein sequence ID" value="KCW60411.1"/>
    <property type="molecule type" value="Genomic_DNA"/>
</dbReference>
<accession>A0A059B3G0</accession>
<feature type="region of interest" description="Disordered" evidence="1">
    <location>
        <begin position="1"/>
        <end position="42"/>
    </location>
</feature>
<protein>
    <submittedName>
        <fullName evidence="2">Uncharacterized protein</fullName>
    </submittedName>
</protein>
<feature type="compositionally biased region" description="Low complexity" evidence="1">
    <location>
        <begin position="15"/>
        <end position="28"/>
    </location>
</feature>
<organism evidence="2">
    <name type="scientific">Eucalyptus grandis</name>
    <name type="common">Flooded gum</name>
    <dbReference type="NCBI Taxonomy" id="71139"/>
    <lineage>
        <taxon>Eukaryota</taxon>
        <taxon>Viridiplantae</taxon>
        <taxon>Streptophyta</taxon>
        <taxon>Embryophyta</taxon>
        <taxon>Tracheophyta</taxon>
        <taxon>Spermatophyta</taxon>
        <taxon>Magnoliopsida</taxon>
        <taxon>eudicotyledons</taxon>
        <taxon>Gunneridae</taxon>
        <taxon>Pentapetalae</taxon>
        <taxon>rosids</taxon>
        <taxon>malvids</taxon>
        <taxon>Myrtales</taxon>
        <taxon>Myrtaceae</taxon>
        <taxon>Myrtoideae</taxon>
        <taxon>Eucalypteae</taxon>
        <taxon>Eucalyptus</taxon>
    </lineage>
</organism>
<proteinExistence type="predicted"/>
<dbReference type="AlphaFoldDB" id="A0A059B3G0"/>
<reference evidence="2" key="1">
    <citation type="submission" date="2013-07" db="EMBL/GenBank/DDBJ databases">
        <title>The genome of Eucalyptus grandis.</title>
        <authorList>
            <person name="Schmutz J."/>
            <person name="Hayes R."/>
            <person name="Myburg A."/>
            <person name="Tuskan G."/>
            <person name="Grattapaglia D."/>
            <person name="Rokhsar D.S."/>
        </authorList>
    </citation>
    <scope>NUCLEOTIDE SEQUENCE</scope>
    <source>
        <tissue evidence="2">Leaf extractions</tissue>
    </source>
</reference>
<dbReference type="Gramene" id="KCW60411">
    <property type="protein sequence ID" value="KCW60411"/>
    <property type="gene ID" value="EUGRSUZ_H03130"/>
</dbReference>
<name>A0A059B3G0_EUCGR</name>
<sequence>MVSTLEAGSELIENGDSGASGSEGRSARPSLFHISSLPAPPSDWKWRLLLSPRSLGSRLILSTTSNKSRS</sequence>